<dbReference type="Pfam" id="PF13837">
    <property type="entry name" value="Myb_DNA-bind_4"/>
    <property type="match status" value="1"/>
</dbReference>
<dbReference type="InterPro" id="IPR026095">
    <property type="entry name" value="Myb/SANT-like_DNA-bd_dom_prot"/>
</dbReference>
<name>A0AAV2B8W3_9ARAC</name>
<comment type="caution">
    <text evidence="2">The sequence shown here is derived from an EMBL/GenBank/DDBJ whole genome shotgun (WGS) entry which is preliminary data.</text>
</comment>
<protein>
    <recommendedName>
        <fullName evidence="1">Myb/SANT-like DNA-binding domain-containing protein</fullName>
    </recommendedName>
</protein>
<dbReference type="InterPro" id="IPR044822">
    <property type="entry name" value="Myb_DNA-bind_4"/>
</dbReference>
<dbReference type="PANTHER" id="PTHR22666">
    <property type="entry name" value="MYB_SANT-LIKE DNA-BINDING DOMAIN-CONTAINING PROTEIN 1"/>
    <property type="match status" value="1"/>
</dbReference>
<proteinExistence type="predicted"/>
<accession>A0AAV2B8W3</accession>
<gene>
    <name evidence="2" type="ORF">LARSCL_LOCUS17750</name>
</gene>
<dbReference type="Gene3D" id="1.10.10.60">
    <property type="entry name" value="Homeodomain-like"/>
    <property type="match status" value="1"/>
</dbReference>
<dbReference type="AlphaFoldDB" id="A0AAV2B8W3"/>
<evidence type="ECO:0000259" key="1">
    <source>
        <dbReference type="Pfam" id="PF13837"/>
    </source>
</evidence>
<dbReference type="Proteomes" id="UP001497382">
    <property type="component" value="Unassembled WGS sequence"/>
</dbReference>
<evidence type="ECO:0000313" key="3">
    <source>
        <dbReference type="Proteomes" id="UP001497382"/>
    </source>
</evidence>
<dbReference type="GO" id="GO:0016604">
    <property type="term" value="C:nuclear body"/>
    <property type="evidence" value="ECO:0007669"/>
    <property type="project" value="TreeGrafter"/>
</dbReference>
<keyword evidence="3" id="KW-1185">Reference proteome</keyword>
<feature type="domain" description="Myb/SANT-like DNA-binding" evidence="1">
    <location>
        <begin position="5"/>
        <end position="88"/>
    </location>
</feature>
<organism evidence="2 3">
    <name type="scientific">Larinioides sclopetarius</name>
    <dbReference type="NCBI Taxonomy" id="280406"/>
    <lineage>
        <taxon>Eukaryota</taxon>
        <taxon>Metazoa</taxon>
        <taxon>Ecdysozoa</taxon>
        <taxon>Arthropoda</taxon>
        <taxon>Chelicerata</taxon>
        <taxon>Arachnida</taxon>
        <taxon>Araneae</taxon>
        <taxon>Araneomorphae</taxon>
        <taxon>Entelegynae</taxon>
        <taxon>Araneoidea</taxon>
        <taxon>Araneidae</taxon>
        <taxon>Larinioides</taxon>
    </lineage>
</organism>
<dbReference type="EMBL" id="CAXIEN010000309">
    <property type="protein sequence ID" value="CAL1292597.1"/>
    <property type="molecule type" value="Genomic_DNA"/>
</dbReference>
<dbReference type="GO" id="GO:0045893">
    <property type="term" value="P:positive regulation of DNA-templated transcription"/>
    <property type="evidence" value="ECO:0007669"/>
    <property type="project" value="TreeGrafter"/>
</dbReference>
<dbReference type="PANTHER" id="PTHR22666:SF3">
    <property type="entry name" value="MYB_SANT-LIKE DNA-BINDING DOMAIN-CONTAINING PROTEIN 1"/>
    <property type="match status" value="1"/>
</dbReference>
<sequence>MAEGRQVWKHYETLELLNVWEEKFYLLKTQRRTAYLHDEIKQALAARGVHKSIRQIVVKIDNMTQKYRKTKNEGKQNPVWIYFRRLDSFMGKLANSVKMETTDEDEKPEDTVTLDVTNVSAPKNQNPPIQIASIQGSHCEPDSSQELLNGNPVANFSNNHQNETVKMLHVLKRCLSTQEKVVDLMKDILDISSKSGISNTERH</sequence>
<evidence type="ECO:0000313" key="2">
    <source>
        <dbReference type="EMBL" id="CAL1292597.1"/>
    </source>
</evidence>
<reference evidence="2 3" key="1">
    <citation type="submission" date="2024-04" db="EMBL/GenBank/DDBJ databases">
        <authorList>
            <person name="Rising A."/>
            <person name="Reimegard J."/>
            <person name="Sonavane S."/>
            <person name="Akerstrom W."/>
            <person name="Nylinder S."/>
            <person name="Hedman E."/>
            <person name="Kallberg Y."/>
        </authorList>
    </citation>
    <scope>NUCLEOTIDE SEQUENCE [LARGE SCALE GENOMIC DNA]</scope>
</reference>